<dbReference type="STRING" id="1324352.OK18_04055"/>
<dbReference type="KEGG" id="cgn:OK18_04055"/>
<dbReference type="InterPro" id="IPR014976">
    <property type="entry name" value="AbpA_HamA_C"/>
</dbReference>
<dbReference type="AlphaFoldDB" id="A0A0G3M4F1"/>
<name>A0A0G3M4F1_CHRGL</name>
<evidence type="ECO:0000313" key="3">
    <source>
        <dbReference type="Proteomes" id="UP000035213"/>
    </source>
</evidence>
<evidence type="ECO:0000313" key="2">
    <source>
        <dbReference type="EMBL" id="AKK71922.1"/>
    </source>
</evidence>
<dbReference type="Pfam" id="PF08878">
    <property type="entry name" value="HamA"/>
    <property type="match status" value="1"/>
</dbReference>
<dbReference type="RefSeq" id="WP_053327176.1">
    <property type="nucleotide sequence ID" value="NZ_CP009928.1"/>
</dbReference>
<dbReference type="Proteomes" id="UP000035213">
    <property type="component" value="Chromosome"/>
</dbReference>
<evidence type="ECO:0000259" key="1">
    <source>
        <dbReference type="Pfam" id="PF08878"/>
    </source>
</evidence>
<organism evidence="2 3">
    <name type="scientific">Chryseobacterium gallinarum</name>
    <dbReference type="NCBI Taxonomy" id="1324352"/>
    <lineage>
        <taxon>Bacteria</taxon>
        <taxon>Pseudomonadati</taxon>
        <taxon>Bacteroidota</taxon>
        <taxon>Flavobacteriia</taxon>
        <taxon>Flavobacteriales</taxon>
        <taxon>Weeksellaceae</taxon>
        <taxon>Chryseobacterium group</taxon>
        <taxon>Chryseobacterium</taxon>
    </lineage>
</organism>
<dbReference type="EMBL" id="CP009928">
    <property type="protein sequence ID" value="AKK71922.1"/>
    <property type="molecule type" value="Genomic_DNA"/>
</dbReference>
<gene>
    <name evidence="2" type="ORF">OK18_04055</name>
</gene>
<feature type="domain" description="Anti-bacteriophage protein A/HamA C-terminal" evidence="1">
    <location>
        <begin position="10"/>
        <end position="298"/>
    </location>
</feature>
<protein>
    <recommendedName>
        <fullName evidence="1">Anti-bacteriophage protein A/HamA C-terminal domain-containing protein</fullName>
    </recommendedName>
</protein>
<sequence length="302" mass="35130">MKLESTINETFLELFYNEIECDVPDTHSKLNLHILKIENNEFCYPELVNHLRNHFISFSLSRKEIQDFEKDKRYGELYAKAASKFRDYNVNDGEAGELLLFCFLESHLKAPKILTKLEIKLSSKDYAKGSDGVHLLKVADKDYQLIFGESKLYQSLTTSITKAFESIQDFLTRTSNNINDEIGLINSQLCKEAFDEDLYQFLKSVIMPKVNAEEPITKNNAFAIFAGFEISPTDDERKLSNSDFLKTIKEQIKKEVEGKMEHIKKKIEEYSLHGYSFYVYVFPFMKLDETRKDIIKKITLAE</sequence>
<dbReference type="PATRIC" id="fig|1324352.5.peg.872"/>
<proteinExistence type="predicted"/>
<reference evidence="2 3" key="1">
    <citation type="submission" date="2014-11" db="EMBL/GenBank/DDBJ databases">
        <authorList>
            <person name="Park G.-S."/>
            <person name="Hong S.-J."/>
            <person name="Jung B.K."/>
            <person name="Khan A.R."/>
            <person name="Kwak Y."/>
            <person name="Shin J.-H."/>
        </authorList>
    </citation>
    <scope>NUCLEOTIDE SEQUENCE [LARGE SCALE GENOMIC DNA]</scope>
    <source>
        <strain evidence="2 3">DSM 27622</strain>
    </source>
</reference>
<dbReference type="OrthoDB" id="4964195at2"/>
<accession>A0A0G3M4F1</accession>